<feature type="domain" description="TRAM" evidence="6">
    <location>
        <begin position="270"/>
        <end position="331"/>
    </location>
</feature>
<dbReference type="RefSeq" id="WP_124868096.1">
    <property type="nucleotide sequence ID" value="NZ_CP034183.1"/>
</dbReference>
<evidence type="ECO:0000256" key="1">
    <source>
        <dbReference type="ARBA" id="ARBA00001946"/>
    </source>
</evidence>
<keyword evidence="4" id="KW-0460">Magnesium</keyword>
<keyword evidence="5" id="KW-0812">Transmembrane</keyword>
<protein>
    <submittedName>
        <fullName evidence="7">PIN/TRAM domain-containing protein</fullName>
    </submittedName>
</protein>
<dbReference type="InterPro" id="IPR052041">
    <property type="entry name" value="Nucleic_acid_metab_PIN/TRAM"/>
</dbReference>
<evidence type="ECO:0000313" key="7">
    <source>
        <dbReference type="EMBL" id="AZI42013.1"/>
    </source>
</evidence>
<accession>A0A3G8YAS0</accession>
<proteinExistence type="predicted"/>
<dbReference type="GO" id="GO:0004518">
    <property type="term" value="F:nuclease activity"/>
    <property type="evidence" value="ECO:0007669"/>
    <property type="project" value="UniProtKB-KW"/>
</dbReference>
<dbReference type="PROSITE" id="PS50926">
    <property type="entry name" value="TRAM"/>
    <property type="match status" value="1"/>
</dbReference>
<evidence type="ECO:0000256" key="5">
    <source>
        <dbReference type="SAM" id="Phobius"/>
    </source>
</evidence>
<evidence type="ECO:0000256" key="4">
    <source>
        <dbReference type="ARBA" id="ARBA00022842"/>
    </source>
</evidence>
<dbReference type="EMBL" id="CP034183">
    <property type="protein sequence ID" value="AZI42013.1"/>
    <property type="molecule type" value="Genomic_DNA"/>
</dbReference>
<dbReference type="PANTHER" id="PTHR11603">
    <property type="entry name" value="AAA FAMILY ATPASE"/>
    <property type="match status" value="1"/>
</dbReference>
<keyword evidence="3" id="KW-0378">Hydrolase</keyword>
<name>A0A3G8YAS0_9DEIO</name>
<sequence>MSAVRSLTLLVGLLLGWAVSRWLPAGPSPNTELTNTLSLMLAGVLGGLLLSSRMERRWAGTAEQFGRWYANVSPRTVTAATFGLVIALLVSVLLSNLLGGVPVYQWWWNVVITGVLAGFFVPFAVRNADAFSGLSPAPRKKQGGKLLDSNVIIDGRIVDLARAGFVDGELIVPSFVLRELQLLADHGDPQRRTRGKRGLNVLEELRQVAHLRVEDWDTTELSAVDDKLVRLARESGAKLMTNDSNLSKIAKLHGLTVLSLNEAAVALRPQLQPGDILSVIISKGGQQAGQGVAYLDDGTMIVVEDGQKMRGRSARVIVVNNVQTNVGRMIFAKLDKDGEVQGNEIAPA</sequence>
<dbReference type="InterPro" id="IPR002716">
    <property type="entry name" value="PIN_dom"/>
</dbReference>
<evidence type="ECO:0000259" key="6">
    <source>
        <dbReference type="PROSITE" id="PS50926"/>
    </source>
</evidence>
<gene>
    <name evidence="7" type="ORF">EHF33_03985</name>
</gene>
<organism evidence="7 8">
    <name type="scientific">Deinococcus psychrotolerans</name>
    <dbReference type="NCBI Taxonomy" id="2489213"/>
    <lineage>
        <taxon>Bacteria</taxon>
        <taxon>Thermotogati</taxon>
        <taxon>Deinococcota</taxon>
        <taxon>Deinococci</taxon>
        <taxon>Deinococcales</taxon>
        <taxon>Deinococcaceae</taxon>
        <taxon>Deinococcus</taxon>
    </lineage>
</organism>
<evidence type="ECO:0000256" key="3">
    <source>
        <dbReference type="ARBA" id="ARBA00022801"/>
    </source>
</evidence>
<evidence type="ECO:0000313" key="8">
    <source>
        <dbReference type="Proteomes" id="UP000276417"/>
    </source>
</evidence>
<dbReference type="CDD" id="cd09877">
    <property type="entry name" value="PIN_YacL-like"/>
    <property type="match status" value="1"/>
</dbReference>
<dbReference type="SUPFAM" id="SSF88723">
    <property type="entry name" value="PIN domain-like"/>
    <property type="match status" value="1"/>
</dbReference>
<keyword evidence="8" id="KW-1185">Reference proteome</keyword>
<keyword evidence="5" id="KW-1133">Transmembrane helix</keyword>
<dbReference type="GO" id="GO:0016787">
    <property type="term" value="F:hydrolase activity"/>
    <property type="evidence" value="ECO:0007669"/>
    <property type="project" value="UniProtKB-KW"/>
</dbReference>
<dbReference type="OrthoDB" id="9780734at2"/>
<feature type="transmembrane region" description="Helical" evidence="5">
    <location>
        <begin position="106"/>
        <end position="125"/>
    </location>
</feature>
<dbReference type="AlphaFoldDB" id="A0A3G8YAS0"/>
<dbReference type="InterPro" id="IPR002792">
    <property type="entry name" value="TRAM_dom"/>
</dbReference>
<dbReference type="Gene3D" id="3.40.50.1010">
    <property type="entry name" value="5'-nuclease"/>
    <property type="match status" value="1"/>
</dbReference>
<keyword evidence="5" id="KW-0472">Membrane</keyword>
<dbReference type="PANTHER" id="PTHR11603:SF147">
    <property type="entry name" value="MEMBRANE PROTEIN"/>
    <property type="match status" value="1"/>
</dbReference>
<dbReference type="Proteomes" id="UP000276417">
    <property type="component" value="Chromosome 1"/>
</dbReference>
<dbReference type="KEGG" id="dph:EHF33_03985"/>
<dbReference type="InterPro" id="IPR029060">
    <property type="entry name" value="PIN-like_dom_sf"/>
</dbReference>
<evidence type="ECO:0000256" key="2">
    <source>
        <dbReference type="ARBA" id="ARBA00022722"/>
    </source>
</evidence>
<comment type="cofactor">
    <cofactor evidence="1">
        <name>Mg(2+)</name>
        <dbReference type="ChEBI" id="CHEBI:18420"/>
    </cofactor>
</comment>
<keyword evidence="2" id="KW-0540">Nuclease</keyword>
<dbReference type="SMART" id="SM00670">
    <property type="entry name" value="PINc"/>
    <property type="match status" value="1"/>
</dbReference>
<feature type="transmembrane region" description="Helical" evidence="5">
    <location>
        <begin position="75"/>
        <end position="94"/>
    </location>
</feature>
<reference evidence="7 8" key="1">
    <citation type="submission" date="2018-11" db="EMBL/GenBank/DDBJ databases">
        <title>Deinococcus shelandsis sp. nov., isolated from South Shetland Islands soil of Antarctica.</title>
        <authorList>
            <person name="Tian J."/>
        </authorList>
    </citation>
    <scope>NUCLEOTIDE SEQUENCE [LARGE SCALE GENOMIC DNA]</scope>
    <source>
        <strain evidence="7 8">S14-83T</strain>
    </source>
</reference>